<comment type="caution">
    <text evidence="1">The sequence shown here is derived from an EMBL/GenBank/DDBJ whole genome shotgun (WGS) entry which is preliminary data.</text>
</comment>
<evidence type="ECO:0000313" key="1">
    <source>
        <dbReference type="EMBL" id="KAH8003314.1"/>
    </source>
</evidence>
<reference evidence="1" key="1">
    <citation type="submission" date="2021-08" db="EMBL/GenBank/DDBJ databases">
        <title>The first chromosome-level gecko genome reveals the dynamic sex chromosomes of Neotropical dwarf geckos (Sphaerodactylidae: Sphaerodactylus).</title>
        <authorList>
            <person name="Pinto B.J."/>
            <person name="Keating S.E."/>
            <person name="Gamble T."/>
        </authorList>
    </citation>
    <scope>NUCLEOTIDE SEQUENCE</scope>
    <source>
        <strain evidence="1">TG3544</strain>
    </source>
</reference>
<evidence type="ECO:0000313" key="2">
    <source>
        <dbReference type="Proteomes" id="UP000827872"/>
    </source>
</evidence>
<proteinExistence type="predicted"/>
<accession>A0ACB8FDL9</accession>
<organism evidence="1 2">
    <name type="scientific">Sphaerodactylus townsendi</name>
    <dbReference type="NCBI Taxonomy" id="933632"/>
    <lineage>
        <taxon>Eukaryota</taxon>
        <taxon>Metazoa</taxon>
        <taxon>Chordata</taxon>
        <taxon>Craniata</taxon>
        <taxon>Vertebrata</taxon>
        <taxon>Euteleostomi</taxon>
        <taxon>Lepidosauria</taxon>
        <taxon>Squamata</taxon>
        <taxon>Bifurcata</taxon>
        <taxon>Gekkota</taxon>
        <taxon>Sphaerodactylidae</taxon>
        <taxon>Sphaerodactylus</taxon>
    </lineage>
</organism>
<sequence>MDPRRRQAALSFLTNISLDGRPVLQDDDEDPGGDAAAAAAARAPSAPAAACHSSSSAGTRQGSLGAFLPPVPLQHGAPPGACGGSARLMSPLGVAGDQQQQQPLQGKAEDEDEDAFASVQVPAAAAAFLGSCGTPAVGGARGRLNSFTQGILPGSFARAAPQNYCCLEQGQVPPLELQRSRSGSLGGNGFV</sequence>
<name>A0ACB8FDL9_9SAUR</name>
<protein>
    <submittedName>
        <fullName evidence="1">Uncharacterized protein</fullName>
    </submittedName>
</protein>
<gene>
    <name evidence="1" type="ORF">K3G42_016693</name>
</gene>
<dbReference type="Proteomes" id="UP000827872">
    <property type="component" value="Linkage Group LG09"/>
</dbReference>
<keyword evidence="2" id="KW-1185">Reference proteome</keyword>
<dbReference type="EMBL" id="CM037622">
    <property type="protein sequence ID" value="KAH8003314.1"/>
    <property type="molecule type" value="Genomic_DNA"/>
</dbReference>